<dbReference type="RefSeq" id="WP_109604464.1">
    <property type="nucleotide sequence ID" value="NZ_QGGI01000006.1"/>
</dbReference>
<feature type="domain" description="Thioredoxin" evidence="1">
    <location>
        <begin position="5"/>
        <end position="79"/>
    </location>
</feature>
<accession>A0AA45HIX9</accession>
<proteinExistence type="predicted"/>
<evidence type="ECO:0000313" key="2">
    <source>
        <dbReference type="EMBL" id="PWJ95213.1"/>
    </source>
</evidence>
<dbReference type="EMBL" id="QGGI01000006">
    <property type="protein sequence ID" value="PWJ95213.1"/>
    <property type="molecule type" value="Genomic_DNA"/>
</dbReference>
<dbReference type="Proteomes" id="UP000245921">
    <property type="component" value="Unassembled WGS sequence"/>
</dbReference>
<protein>
    <submittedName>
        <fullName evidence="2">Thioredoxin</fullName>
    </submittedName>
</protein>
<organism evidence="2 3">
    <name type="scientific">Oceanotoga teriensis</name>
    <dbReference type="NCBI Taxonomy" id="515440"/>
    <lineage>
        <taxon>Bacteria</taxon>
        <taxon>Thermotogati</taxon>
        <taxon>Thermotogota</taxon>
        <taxon>Thermotogae</taxon>
        <taxon>Petrotogales</taxon>
        <taxon>Petrotogaceae</taxon>
        <taxon>Oceanotoga</taxon>
    </lineage>
</organism>
<reference evidence="2 3" key="1">
    <citation type="submission" date="2018-05" db="EMBL/GenBank/DDBJ databases">
        <title>Genomic Encyclopedia of Type Strains, Phase IV (KMG-IV): sequencing the most valuable type-strain genomes for metagenomic binning, comparative biology and taxonomic classification.</title>
        <authorList>
            <person name="Goeker M."/>
        </authorList>
    </citation>
    <scope>NUCLEOTIDE SEQUENCE [LARGE SCALE GENOMIC DNA]</scope>
    <source>
        <strain evidence="2 3">DSM 24906</strain>
    </source>
</reference>
<keyword evidence="3" id="KW-1185">Reference proteome</keyword>
<evidence type="ECO:0000313" key="3">
    <source>
        <dbReference type="Proteomes" id="UP000245921"/>
    </source>
</evidence>
<sequence>MNLKYFISENCGVCHAMEPKIKKIAEELKINFEVFEISKNKEISGQLLIFTVPVLILFNDNLEIKRWVRNFSMIELKKYLIDYKSYFI</sequence>
<dbReference type="InterPro" id="IPR013766">
    <property type="entry name" value="Thioredoxin_domain"/>
</dbReference>
<dbReference type="Pfam" id="PF00085">
    <property type="entry name" value="Thioredoxin"/>
    <property type="match status" value="1"/>
</dbReference>
<dbReference type="AlphaFoldDB" id="A0AA45HIX9"/>
<dbReference type="Gene3D" id="3.40.30.10">
    <property type="entry name" value="Glutaredoxin"/>
    <property type="match status" value="1"/>
</dbReference>
<comment type="caution">
    <text evidence="2">The sequence shown here is derived from an EMBL/GenBank/DDBJ whole genome shotgun (WGS) entry which is preliminary data.</text>
</comment>
<name>A0AA45HIX9_9BACT</name>
<dbReference type="InterPro" id="IPR036249">
    <property type="entry name" value="Thioredoxin-like_sf"/>
</dbReference>
<gene>
    <name evidence="2" type="ORF">C7380_10620</name>
</gene>
<evidence type="ECO:0000259" key="1">
    <source>
        <dbReference type="Pfam" id="PF00085"/>
    </source>
</evidence>
<dbReference type="CDD" id="cd02947">
    <property type="entry name" value="TRX_family"/>
    <property type="match status" value="1"/>
</dbReference>
<dbReference type="SUPFAM" id="SSF52833">
    <property type="entry name" value="Thioredoxin-like"/>
    <property type="match status" value="1"/>
</dbReference>